<dbReference type="InterPro" id="IPR001752">
    <property type="entry name" value="Kinesin_motor_dom"/>
</dbReference>
<organism evidence="10 11">
    <name type="scientific">Rhizophagus irregularis</name>
    <dbReference type="NCBI Taxonomy" id="588596"/>
    <lineage>
        <taxon>Eukaryota</taxon>
        <taxon>Fungi</taxon>
        <taxon>Fungi incertae sedis</taxon>
        <taxon>Mucoromycota</taxon>
        <taxon>Glomeromycotina</taxon>
        <taxon>Glomeromycetes</taxon>
        <taxon>Glomerales</taxon>
        <taxon>Glomeraceae</taxon>
        <taxon>Rhizophagus</taxon>
    </lineage>
</organism>
<feature type="coiled-coil region" evidence="7">
    <location>
        <begin position="1643"/>
        <end position="1813"/>
    </location>
</feature>
<evidence type="ECO:0000256" key="6">
    <source>
        <dbReference type="PROSITE-ProRule" id="PRU00283"/>
    </source>
</evidence>
<comment type="similarity">
    <text evidence="6">Belongs to the TRAFAC class myosin-kinesin ATPase superfamily. Kinesin family.</text>
</comment>
<dbReference type="InterPro" id="IPR027640">
    <property type="entry name" value="Kinesin-like_fam"/>
</dbReference>
<dbReference type="GO" id="GO:0007052">
    <property type="term" value="P:mitotic spindle organization"/>
    <property type="evidence" value="ECO:0007669"/>
    <property type="project" value="TreeGrafter"/>
</dbReference>
<dbReference type="GO" id="GO:0051231">
    <property type="term" value="P:spindle elongation"/>
    <property type="evidence" value="ECO:0007669"/>
    <property type="project" value="TreeGrafter"/>
</dbReference>
<feature type="compositionally biased region" description="Low complexity" evidence="8">
    <location>
        <begin position="495"/>
        <end position="534"/>
    </location>
</feature>
<dbReference type="SMR" id="A0A915YQM8"/>
<feature type="compositionally biased region" description="Polar residues" evidence="8">
    <location>
        <begin position="471"/>
        <end position="492"/>
    </location>
</feature>
<dbReference type="SUPFAM" id="SSF57997">
    <property type="entry name" value="Tropomyosin"/>
    <property type="match status" value="2"/>
</dbReference>
<dbReference type="GO" id="GO:0005875">
    <property type="term" value="C:microtubule associated complex"/>
    <property type="evidence" value="ECO:0007669"/>
    <property type="project" value="TreeGrafter"/>
</dbReference>
<feature type="coiled-coil region" evidence="7">
    <location>
        <begin position="595"/>
        <end position="747"/>
    </location>
</feature>
<dbReference type="InterPro" id="IPR019821">
    <property type="entry name" value="Kinesin_motor_CS"/>
</dbReference>
<feature type="compositionally biased region" description="Basic and acidic residues" evidence="8">
    <location>
        <begin position="1476"/>
        <end position="1496"/>
    </location>
</feature>
<dbReference type="InterPro" id="IPR036961">
    <property type="entry name" value="Kinesin_motor_dom_sf"/>
</dbReference>
<dbReference type="SUPFAM" id="SSF52540">
    <property type="entry name" value="P-loop containing nucleoside triphosphate hydrolases"/>
    <property type="match status" value="1"/>
</dbReference>
<dbReference type="SMART" id="SM00129">
    <property type="entry name" value="KISc"/>
    <property type="match status" value="1"/>
</dbReference>
<dbReference type="Pfam" id="PF00225">
    <property type="entry name" value="Kinesin"/>
    <property type="match status" value="1"/>
</dbReference>
<dbReference type="GO" id="GO:0008017">
    <property type="term" value="F:microtubule binding"/>
    <property type="evidence" value="ECO:0007669"/>
    <property type="project" value="InterPro"/>
</dbReference>
<evidence type="ECO:0000256" key="1">
    <source>
        <dbReference type="ARBA" id="ARBA00004496"/>
    </source>
</evidence>
<comment type="subcellular location">
    <subcellularLocation>
        <location evidence="1">Cytoplasm</location>
    </subcellularLocation>
</comment>
<keyword evidence="2" id="KW-0963">Cytoplasm</keyword>
<feature type="region of interest" description="Disordered" evidence="8">
    <location>
        <begin position="451"/>
        <end position="588"/>
    </location>
</feature>
<evidence type="ECO:0000256" key="3">
    <source>
        <dbReference type="ARBA" id="ARBA00022741"/>
    </source>
</evidence>
<name>A0A915YQM8_9GLOM</name>
<dbReference type="OrthoDB" id="3176171at2759"/>
<feature type="coiled-coil region" evidence="7">
    <location>
        <begin position="806"/>
        <end position="847"/>
    </location>
</feature>
<feature type="domain" description="Kinesin motor" evidence="9">
    <location>
        <begin position="8"/>
        <end position="385"/>
    </location>
</feature>
<dbReference type="PRINTS" id="PR00380">
    <property type="entry name" value="KINESINHEAVY"/>
</dbReference>
<dbReference type="Proteomes" id="UP000684084">
    <property type="component" value="Unassembled WGS sequence"/>
</dbReference>
<accession>A0A915YQM8</accession>
<dbReference type="VEuPathDB" id="FungiDB:RhiirFUN_008099"/>
<keyword evidence="5 7" id="KW-0175">Coiled coil</keyword>
<dbReference type="PROSITE" id="PS50067">
    <property type="entry name" value="KINESIN_MOTOR_2"/>
    <property type="match status" value="1"/>
</dbReference>
<feature type="compositionally biased region" description="Polar residues" evidence="8">
    <location>
        <begin position="1064"/>
        <end position="1077"/>
    </location>
</feature>
<feature type="compositionally biased region" description="Low complexity" evidence="8">
    <location>
        <begin position="562"/>
        <end position="583"/>
    </location>
</feature>
<dbReference type="GO" id="GO:0005737">
    <property type="term" value="C:cytoplasm"/>
    <property type="evidence" value="ECO:0007669"/>
    <property type="project" value="UniProtKB-SubCell"/>
</dbReference>
<protein>
    <recommendedName>
        <fullName evidence="9">Kinesin motor domain-containing protein</fullName>
    </recommendedName>
</protein>
<evidence type="ECO:0000259" key="9">
    <source>
        <dbReference type="PROSITE" id="PS50067"/>
    </source>
</evidence>
<feature type="region of interest" description="Disordered" evidence="8">
    <location>
        <begin position="1054"/>
        <end position="1084"/>
    </location>
</feature>
<evidence type="ECO:0000313" key="10">
    <source>
        <dbReference type="EMBL" id="CAB5308234.1"/>
    </source>
</evidence>
<feature type="compositionally biased region" description="Basic and acidic residues" evidence="8">
    <location>
        <begin position="1054"/>
        <end position="1063"/>
    </location>
</feature>
<evidence type="ECO:0000256" key="5">
    <source>
        <dbReference type="ARBA" id="ARBA00023054"/>
    </source>
</evidence>
<keyword evidence="6" id="KW-0505">Motor protein</keyword>
<feature type="binding site" evidence="6">
    <location>
        <begin position="92"/>
        <end position="99"/>
    </location>
    <ligand>
        <name>ATP</name>
        <dbReference type="ChEBI" id="CHEBI:30616"/>
    </ligand>
</feature>
<reference evidence="10" key="1">
    <citation type="submission" date="2020-05" db="EMBL/GenBank/DDBJ databases">
        <authorList>
            <person name="Rincon C."/>
            <person name="Sanders R I."/>
            <person name="Robbins C."/>
            <person name="Chaturvedi A."/>
        </authorList>
    </citation>
    <scope>NUCLEOTIDE SEQUENCE</scope>
    <source>
        <strain evidence="10">CHB12</strain>
    </source>
</reference>
<dbReference type="GO" id="GO:0005524">
    <property type="term" value="F:ATP binding"/>
    <property type="evidence" value="ECO:0007669"/>
    <property type="project" value="UniProtKB-UniRule"/>
</dbReference>
<feature type="coiled-coil region" evidence="7">
    <location>
        <begin position="1841"/>
        <end position="1962"/>
    </location>
</feature>
<evidence type="ECO:0000256" key="7">
    <source>
        <dbReference type="SAM" id="Coils"/>
    </source>
</evidence>
<dbReference type="GO" id="GO:0003777">
    <property type="term" value="F:microtubule motor activity"/>
    <property type="evidence" value="ECO:0007669"/>
    <property type="project" value="InterPro"/>
</dbReference>
<feature type="region of interest" description="Disordered" evidence="8">
    <location>
        <begin position="236"/>
        <end position="261"/>
    </location>
</feature>
<feature type="region of interest" description="Disordered" evidence="8">
    <location>
        <begin position="1476"/>
        <end position="1501"/>
    </location>
</feature>
<gene>
    <name evidence="10" type="ORF">CHRIB12_LOCUS1326</name>
</gene>
<dbReference type="Gene3D" id="3.40.850.10">
    <property type="entry name" value="Kinesin motor domain"/>
    <property type="match status" value="1"/>
</dbReference>
<keyword evidence="4 6" id="KW-0067">ATP-binding</keyword>
<evidence type="ECO:0000313" key="11">
    <source>
        <dbReference type="Proteomes" id="UP000684084"/>
    </source>
</evidence>
<comment type="caution">
    <text evidence="10">The sequence shown here is derived from an EMBL/GenBank/DDBJ whole genome shotgun (WGS) entry which is preliminary data.</text>
</comment>
<dbReference type="PANTHER" id="PTHR47969:SF15">
    <property type="entry name" value="CHROMOSOME-ASSOCIATED KINESIN KIF4A-RELATED"/>
    <property type="match status" value="1"/>
</dbReference>
<dbReference type="PANTHER" id="PTHR47969">
    <property type="entry name" value="CHROMOSOME-ASSOCIATED KINESIN KIF4A-RELATED"/>
    <property type="match status" value="1"/>
</dbReference>
<dbReference type="GO" id="GO:0007018">
    <property type="term" value="P:microtubule-based movement"/>
    <property type="evidence" value="ECO:0007669"/>
    <property type="project" value="InterPro"/>
</dbReference>
<evidence type="ECO:0000256" key="4">
    <source>
        <dbReference type="ARBA" id="ARBA00022840"/>
    </source>
</evidence>
<dbReference type="PROSITE" id="PS00411">
    <property type="entry name" value="KINESIN_MOTOR_1"/>
    <property type="match status" value="1"/>
</dbReference>
<dbReference type="InterPro" id="IPR027417">
    <property type="entry name" value="P-loop_NTPase"/>
</dbReference>
<dbReference type="CDD" id="cd01372">
    <property type="entry name" value="KISc_KIF4"/>
    <property type="match status" value="1"/>
</dbReference>
<evidence type="ECO:0000256" key="2">
    <source>
        <dbReference type="ARBA" id="ARBA00022490"/>
    </source>
</evidence>
<keyword evidence="3 6" id="KW-0547">Nucleotide-binding</keyword>
<proteinExistence type="inferred from homology"/>
<dbReference type="EMBL" id="CAGKOT010000002">
    <property type="protein sequence ID" value="CAB5308234.1"/>
    <property type="molecule type" value="Genomic_DNA"/>
</dbReference>
<evidence type="ECO:0000256" key="8">
    <source>
        <dbReference type="SAM" id="MobiDB-lite"/>
    </source>
</evidence>
<sequence length="1970" mass="223645">MTSEGATSVQVAVRIKPITDEDLEKLPTRFQRQVITTPSPHQIVVEGEKRQFYHFDHVFPPETTQEEIYEKSVENLVDKFLEGYNVTILAYGQTSSGKTHTMGTADNSSIPYHNKGIIPRAIATLFHTMNTSSLYMNRKFSIKVSFIEIYNEDLIDLLGEGEGESRPQVMIREDSKGHIYWSGLQELQVNSVDDVIAYLARGSLNRQVGATDMNAKSSRSHAIFSLTMSQQKLVNHNGYNNYSNPGSRPTTPSSKLMGSRANSRLDSRFDDESDWITITSKFHFVDLAGSERLKRTAASGDRAKEGISINSGLLALGNVISALGDPNKAKHTTHIPYRDSKLTRLLQDSLGGNAQTLMIACVSPAEFNLNETVNTLKYANRARNIKNSAAINQEETGWNDIIHLQNLVVKLRSEISNLKVALSNANSNNGTLSPGRTTPVEGISRIKSPTAGYYSSIPTGRVTPTPGIPTGRSTPTASGIPTGRSTPTTSGIPNGRSTPTSGIPGPSGIPGRSTPTSGIPGPSGIPGRSTPTSGIPGRNTPTKSGISSGIPGRTTPTSGGIPSVITRRTSRPSRPSSPLTTFSHGNYLANNSKDTEAMEDELMQLRASYAELSRKYAKTSAELAMHQDNNPDELHNLKGPVIEEYEKSISSLESNLAMTIAALTHAENALKEIEERNAMLEKNQEQTKSLNNNLQKYIKELESKRDTETKVVTAREDHSEKFVSEAVKVLEERLRDREAAYKELEEKLKRSGVDQEKHVLLNKIDSKDKRISFLDSKLTQLGDEVDKLRRLENKQNSSTMNFYNMSERDQLTIKSLESKLRQTETELDEAKLKYQELQSRLDNSSEFTATPITPMTPMTPATPHNEYNNNNINGSTKLGVHRKAKSLSADLKSENHSAIIEKLQFELKLFESFNKDKQQSLDAVKRELNHLEIDYQETLQLVNDLQEELKKRDGISNSEPANSSNSQLLQEVEKLKEKEKQLLQNIEVHETEHKKHVEEIERLESNIRDLRKQMTEETSDDKNEELMILREYVANNKDYENIIKRLEDELREVKESHNQEKKSTTSSKDNSITNNDESSADKLEQNVDENVIALESTVKNLENKLSSLNLDIKNKDNIIEKELENKGLLQKHLKDKETEVAILTKQLMDLRKQDDDVQRRMKELQAQLGSVKEINKSLESDLDNIKNELKVVKENEAQALEQLQVLDAEELKLQQELAQLRNTEITQRERIAVLEAQLSEKGAQIDNELINVKSELAISKESEITNKETIAQLTKNISEIDNELTNVQSELAISKESEVANKKMIAELESELSKSESIITSLQSNIEISNSNENEINETLVKLRKELSDTKSEMESQNELLTELGNQLTTTEKEREQYSERINELSRIIEERENQLTTTENELNQYSERINELSRIIEARENQLTTTEKEREQYSERINELSRMIEERENQLTTTEKERDQYSERINELSRMIEERENQLTTTEKERDQYSERVNDQSRMMDQQKEEVEAFELTITNLENELKDTKTASQTYQDKMKSLGEKLSDLESQLDEAKASNEEHVRMINNLDSTLKESNIHLSEKEELISTKDSHIKELEATIKKINEKLADAELSRTSESEHVKSLRDKIAEIEAKLEQSPSPEDLESAQQLADKQTELVKELERKIDEINKTNSSDIANMNENIDILTKELNEMKSAEEAQNSLIHELESELKEKEDKTLELKEMLDKANAQLIEKNEHLNVKVNLERQVQNLQEQLTSMAKELTDITTKYEDGEALSNEYKVQISKLEKALEEAKKLSSDKQKTDETLETSESEFKIPLKDNTAQDNLIKSLHEKIIELESAGKSNSDITKYEIEIKELNEKVFKLEEMVAEKSKLIESLKESGTEIKESRQKLEVLQKEKNDLVNEIETLKVKADRYEQYRIEVEEEKKEINSILTKERDARHKAEVQLTNLENHIEELQGAKRSKFMCF</sequence>
<dbReference type="Gene3D" id="1.10.287.1490">
    <property type="match status" value="1"/>
</dbReference>